<dbReference type="InterPro" id="IPR019734">
    <property type="entry name" value="TPR_rpt"/>
</dbReference>
<dbReference type="PANTHER" id="PTHR46430">
    <property type="entry name" value="PROTEIN SKT5-RELATED"/>
    <property type="match status" value="1"/>
</dbReference>
<dbReference type="Pfam" id="PF08238">
    <property type="entry name" value="Sel1"/>
    <property type="match status" value="8"/>
</dbReference>
<gene>
    <name evidence="2" type="ORF">HGP29_13265</name>
</gene>
<dbReference type="RefSeq" id="WP_168882910.1">
    <property type="nucleotide sequence ID" value="NZ_JABAIL010000004.1"/>
</dbReference>
<reference evidence="2 3" key="1">
    <citation type="submission" date="2020-04" db="EMBL/GenBank/DDBJ databases">
        <title>Flammeovirga sp. SR4, a novel species isolated from seawater.</title>
        <authorList>
            <person name="Wang X."/>
        </authorList>
    </citation>
    <scope>NUCLEOTIDE SEQUENCE [LARGE SCALE GENOMIC DNA]</scope>
    <source>
        <strain evidence="2 3">SR4</strain>
    </source>
</reference>
<name>A0A7X8SKZ6_9BACT</name>
<dbReference type="SUPFAM" id="SSF81901">
    <property type="entry name" value="HCP-like"/>
    <property type="match status" value="4"/>
</dbReference>
<organism evidence="2 3">
    <name type="scientific">Flammeovirga agarivorans</name>
    <dbReference type="NCBI Taxonomy" id="2726742"/>
    <lineage>
        <taxon>Bacteria</taxon>
        <taxon>Pseudomonadati</taxon>
        <taxon>Bacteroidota</taxon>
        <taxon>Cytophagia</taxon>
        <taxon>Cytophagales</taxon>
        <taxon>Flammeovirgaceae</taxon>
        <taxon>Flammeovirga</taxon>
    </lineage>
</organism>
<sequence length="675" mass="75773">MRIRNIYIYVSVITLLVFGTTNVLGQSIDQLKKQAKYNNDAESWYQLGQAYQKGEIEKVNLKKAASYYEKAAQLGHVDASLALADIKMSKNEYGDAIKLLKIASKGGAAEASYQLGTIYEDGKNVTKDENEAIYFYLRALDGGIEKSELALKKLPVADYPDKSDIFYQKYLGENGSAESDYQLGLAYKNGKEVDKDLKKSFDYFNRASKKDFPEADYELALFYKNGLLGIKDSRKAIHYLINASNHGVKPATDMLETMDIKTFVSEDDINYLKYQAITLNNAEAQYTLYLLLSKNEEEKSKALEMCQRSALQDYQPAMLTLANLYLSGTPPLKKSTTAAFKWRRQAAYVGSDSAEYLLGTMYEGGVGVQKSEERAVRWYIKAANHGVEAASARLKTLNIDQYIDATDLEYATYKANQGDLNAQLMLGKYYYKNDQAAAINWLQKAGNQNSAEAELYLGDIFKDGKCQMVGDINKAEEHYKKALALGSQEANLRMAQLYSENASLNTKSLTSRGISKEDDAMQYANAYMVSATHINSDNTNPDPQAYLLMGNIHQQNGKTVEAIKQYDLYIKTFDEAEGNHKEFIEVINKQANAYAELGEINSALLQIDIALAKADDFSQIKDFKESYSTIKGELFYTQAILLFKKGDKYKACNVFQKAKAIGIPIEEKYENLCLN</sequence>
<accession>A0A7X8SKZ6</accession>
<keyword evidence="1" id="KW-0677">Repeat</keyword>
<evidence type="ECO:0000313" key="3">
    <source>
        <dbReference type="Proteomes" id="UP000585050"/>
    </source>
</evidence>
<dbReference type="SMART" id="SM00028">
    <property type="entry name" value="TPR"/>
    <property type="match status" value="5"/>
</dbReference>
<evidence type="ECO:0000256" key="1">
    <source>
        <dbReference type="ARBA" id="ARBA00022737"/>
    </source>
</evidence>
<evidence type="ECO:0000313" key="2">
    <source>
        <dbReference type="EMBL" id="NLR92190.1"/>
    </source>
</evidence>
<dbReference type="InterPro" id="IPR051726">
    <property type="entry name" value="Chitin_Synth_Reg"/>
</dbReference>
<dbReference type="InterPro" id="IPR011990">
    <property type="entry name" value="TPR-like_helical_dom_sf"/>
</dbReference>
<protein>
    <submittedName>
        <fullName evidence="2">Sel1 repeat family protein</fullName>
    </submittedName>
</protein>
<dbReference type="AlphaFoldDB" id="A0A7X8SKZ6"/>
<dbReference type="Gene3D" id="1.25.40.10">
    <property type="entry name" value="Tetratricopeptide repeat domain"/>
    <property type="match status" value="5"/>
</dbReference>
<comment type="caution">
    <text evidence="2">The sequence shown here is derived from an EMBL/GenBank/DDBJ whole genome shotgun (WGS) entry which is preliminary data.</text>
</comment>
<dbReference type="Proteomes" id="UP000585050">
    <property type="component" value="Unassembled WGS sequence"/>
</dbReference>
<dbReference type="SUPFAM" id="SSF48452">
    <property type="entry name" value="TPR-like"/>
    <property type="match status" value="1"/>
</dbReference>
<proteinExistence type="predicted"/>
<dbReference type="EMBL" id="JABAIL010000004">
    <property type="protein sequence ID" value="NLR92190.1"/>
    <property type="molecule type" value="Genomic_DNA"/>
</dbReference>
<dbReference type="SMART" id="SM00671">
    <property type="entry name" value="SEL1"/>
    <property type="match status" value="8"/>
</dbReference>
<dbReference type="InterPro" id="IPR006597">
    <property type="entry name" value="Sel1-like"/>
</dbReference>
<keyword evidence="3" id="KW-1185">Reference proteome</keyword>